<organism evidence="2">
    <name type="scientific">Begomovirus alternantherae</name>
    <dbReference type="NCBI Taxonomy" id="337826"/>
    <lineage>
        <taxon>Viruses</taxon>
        <taxon>Monodnaviria</taxon>
        <taxon>Shotokuvirae</taxon>
        <taxon>Cressdnaviricota</taxon>
        <taxon>Repensiviricetes</taxon>
        <taxon>Geplafuvirales</taxon>
        <taxon>Geminiviridae</taxon>
        <taxon>Begomovirus</taxon>
    </lineage>
</organism>
<dbReference type="EMBL" id="LC316183">
    <property type="protein sequence ID" value="BBA21844.1"/>
    <property type="molecule type" value="Genomic_DNA"/>
</dbReference>
<keyword evidence="1" id="KW-1133">Transmembrane helix</keyword>
<evidence type="ECO:0000313" key="2">
    <source>
        <dbReference type="EMBL" id="BBA21844.1"/>
    </source>
</evidence>
<keyword evidence="1" id="KW-0812">Transmembrane</keyword>
<evidence type="ECO:0000256" key="1">
    <source>
        <dbReference type="SAM" id="Phobius"/>
    </source>
</evidence>
<gene>
    <name evidence="2" type="primary">AC5</name>
</gene>
<feature type="transmembrane region" description="Helical" evidence="1">
    <location>
        <begin position="54"/>
        <end position="73"/>
    </location>
</feature>
<accession>A0A224AXU0</accession>
<protein>
    <submittedName>
        <fullName evidence="2">AC5 protein</fullName>
    </submittedName>
</protein>
<name>A0A224AXU0_9GEMI</name>
<proteinExistence type="predicted"/>
<reference evidence="2" key="1">
    <citation type="submission" date="2017-08" db="EMBL/GenBank/DDBJ databases">
        <title>Weed begomoviruses and viruliferous status of the whitefly Bemisia tabaci in Central India.</title>
        <authorList>
            <person name="Marabi R.S."/>
            <person name="Das S.B."/>
            <person name="Tripathi N."/>
            <person name="Wada T."/>
            <person name="Noda H."/>
        </authorList>
    </citation>
    <scope>NUCLEOTIDE SEQUENCE</scope>
    <source>
        <strain evidence="2">Jabalpur_B</strain>
    </source>
</reference>
<sequence>MGCIAPHIECKLQSYNKIQYLLIHYRIIEIYSNFQRSIHRIASMSTCHIQKQSILRVIFIGCLLLMIVNDMVVNPPETLNHSLLLRRILPTGNGSRKPV</sequence>
<keyword evidence="1" id="KW-0472">Membrane</keyword>